<dbReference type="GeneID" id="37009905"/>
<dbReference type="Proteomes" id="UP000244309">
    <property type="component" value="Unassembled WGS sequence"/>
</dbReference>
<name>A0A2V1AYJ6_9ASCO</name>
<comment type="caution">
    <text evidence="2">The sequence shown here is derived from an EMBL/GenBank/DDBJ whole genome shotgun (WGS) entry which is preliminary data.</text>
</comment>
<protein>
    <submittedName>
        <fullName evidence="2">Uncharacterized protein</fullName>
    </submittedName>
</protein>
<dbReference type="RefSeq" id="XP_025342851.1">
    <property type="nucleotide sequence ID" value="XM_025488189.1"/>
</dbReference>
<dbReference type="VEuPathDB" id="FungiDB:CXQ85_004575"/>
<feature type="region of interest" description="Disordered" evidence="1">
    <location>
        <begin position="1"/>
        <end position="392"/>
    </location>
</feature>
<feature type="compositionally biased region" description="Basic and acidic residues" evidence="1">
    <location>
        <begin position="115"/>
        <end position="127"/>
    </location>
</feature>
<evidence type="ECO:0000313" key="2">
    <source>
        <dbReference type="EMBL" id="PVH21911.1"/>
    </source>
</evidence>
<reference evidence="2 3" key="1">
    <citation type="submission" date="2017-12" db="EMBL/GenBank/DDBJ databases">
        <title>Genome Sequence of a Multidrug-Resistant Candida haemulonii Isolate from a Patient with Chronic Leg Ulcers in Israel.</title>
        <authorList>
            <person name="Chow N.A."/>
            <person name="Gade L."/>
            <person name="Batra D."/>
            <person name="Rowe L.A."/>
            <person name="Ben-Ami R."/>
            <person name="Loparev V.N."/>
            <person name="Litvintseva A.P."/>
        </authorList>
    </citation>
    <scope>NUCLEOTIDE SEQUENCE [LARGE SCALE GENOMIC DNA]</scope>
    <source>
        <strain evidence="2 3">B11899</strain>
    </source>
</reference>
<feature type="compositionally biased region" description="Polar residues" evidence="1">
    <location>
        <begin position="304"/>
        <end position="314"/>
    </location>
</feature>
<dbReference type="AlphaFoldDB" id="A0A2V1AYJ6"/>
<accession>A0A2V1AYJ6</accession>
<feature type="compositionally biased region" description="Low complexity" evidence="1">
    <location>
        <begin position="340"/>
        <end position="361"/>
    </location>
</feature>
<gene>
    <name evidence="2" type="ORF">CXQ85_004575</name>
</gene>
<evidence type="ECO:0000313" key="3">
    <source>
        <dbReference type="Proteomes" id="UP000244309"/>
    </source>
</evidence>
<organism evidence="2 3">
    <name type="scientific">Candidozyma haemuli</name>
    <dbReference type="NCBI Taxonomy" id="45357"/>
    <lineage>
        <taxon>Eukaryota</taxon>
        <taxon>Fungi</taxon>
        <taxon>Dikarya</taxon>
        <taxon>Ascomycota</taxon>
        <taxon>Saccharomycotina</taxon>
        <taxon>Pichiomycetes</taxon>
        <taxon>Metschnikowiaceae</taxon>
        <taxon>Candidozyma</taxon>
    </lineage>
</organism>
<feature type="compositionally biased region" description="Basic and acidic residues" evidence="1">
    <location>
        <begin position="146"/>
        <end position="155"/>
    </location>
</feature>
<dbReference type="OrthoDB" id="4019224at2759"/>
<evidence type="ECO:0000256" key="1">
    <source>
        <dbReference type="SAM" id="MobiDB-lite"/>
    </source>
</evidence>
<sequence>MSSNKPGTPVSSPKIAKSVKLDVPSTPPAAKGKKRLSAFLATPEQPGDQLPFSPGLKRTSSGLLKSPDYKLNSSTSDPSVLKTPKNGGYDSDDKDTPRRSKLLRTPQFFSPGKRLFTDESSPNKEELAEISSQLKSRLSSALGKVKGQDRERDKSQIAPVKLDFSDQSFTSTKESPTKMLKSSSPRFSSTPRGNTLSTPSRANLNLQTLQASPVPPSQGHNEKLGQSPEFKRDRIRMASPEADSNAQNALLAAFSRQKEKRRSFSNISERRRSSIASTLNGQGLEGSPLKDKDGPPKLPPINMAFNNKHSPPQDSEQDAVFSLMSLSSPQKLVDSRGHSRQQSQNTNSTHSSRSSSVVNTVLPPISGIIKNVDNDETDIEETTMSEGDDTSS</sequence>
<proteinExistence type="predicted"/>
<dbReference type="EMBL" id="PKFO01000006">
    <property type="protein sequence ID" value="PVH21911.1"/>
    <property type="molecule type" value="Genomic_DNA"/>
</dbReference>
<feature type="compositionally biased region" description="Acidic residues" evidence="1">
    <location>
        <begin position="374"/>
        <end position="392"/>
    </location>
</feature>
<feature type="compositionally biased region" description="Polar residues" evidence="1">
    <location>
        <begin position="130"/>
        <end position="139"/>
    </location>
</feature>
<feature type="compositionally biased region" description="Polar residues" evidence="1">
    <location>
        <begin position="165"/>
        <end position="211"/>
    </location>
</feature>
<feature type="compositionally biased region" description="Polar residues" evidence="1">
    <location>
        <begin position="1"/>
        <end position="11"/>
    </location>
</feature>
<keyword evidence="3" id="KW-1185">Reference proteome</keyword>